<evidence type="ECO:0000313" key="2">
    <source>
        <dbReference type="EMBL" id="GAA2212022.1"/>
    </source>
</evidence>
<dbReference type="Pfam" id="PF13560">
    <property type="entry name" value="HTH_31"/>
    <property type="match status" value="1"/>
</dbReference>
<dbReference type="InterPro" id="IPR041413">
    <property type="entry name" value="MLTR_LBD"/>
</dbReference>
<accession>A0ABN3CRE8</accession>
<dbReference type="Gene3D" id="1.10.260.40">
    <property type="entry name" value="lambda repressor-like DNA-binding domains"/>
    <property type="match status" value="1"/>
</dbReference>
<dbReference type="EMBL" id="BAAAQX010000024">
    <property type="protein sequence ID" value="GAA2212022.1"/>
    <property type="molecule type" value="Genomic_DNA"/>
</dbReference>
<proteinExistence type="predicted"/>
<dbReference type="SUPFAM" id="SSF47413">
    <property type="entry name" value="lambda repressor-like DNA-binding domains"/>
    <property type="match status" value="1"/>
</dbReference>
<name>A0ABN3CRE8_9ACTN</name>
<dbReference type="CDD" id="cd00093">
    <property type="entry name" value="HTH_XRE"/>
    <property type="match status" value="1"/>
</dbReference>
<dbReference type="PANTHER" id="PTHR35010:SF2">
    <property type="entry name" value="BLL4672 PROTEIN"/>
    <property type="match status" value="1"/>
</dbReference>
<comment type="caution">
    <text evidence="2">The sequence shown here is derived from an EMBL/GenBank/DDBJ whole genome shotgun (WGS) entry which is preliminary data.</text>
</comment>
<feature type="domain" description="HTH cro/C1-type" evidence="1">
    <location>
        <begin position="29"/>
        <end position="81"/>
    </location>
</feature>
<evidence type="ECO:0000259" key="1">
    <source>
        <dbReference type="PROSITE" id="PS50943"/>
    </source>
</evidence>
<dbReference type="SMART" id="SM00530">
    <property type="entry name" value="HTH_XRE"/>
    <property type="match status" value="1"/>
</dbReference>
<dbReference type="Pfam" id="PF17765">
    <property type="entry name" value="MLTR_LBD"/>
    <property type="match status" value="1"/>
</dbReference>
<organism evidence="2 3">
    <name type="scientific">Nonomuraea monospora</name>
    <dbReference type="NCBI Taxonomy" id="568818"/>
    <lineage>
        <taxon>Bacteria</taxon>
        <taxon>Bacillati</taxon>
        <taxon>Actinomycetota</taxon>
        <taxon>Actinomycetes</taxon>
        <taxon>Streptosporangiales</taxon>
        <taxon>Streptosporangiaceae</taxon>
        <taxon>Nonomuraea</taxon>
    </lineage>
</organism>
<dbReference type="InterPro" id="IPR010982">
    <property type="entry name" value="Lambda_DNA-bd_dom_sf"/>
</dbReference>
<dbReference type="PANTHER" id="PTHR35010">
    <property type="entry name" value="BLL4672 PROTEIN-RELATED"/>
    <property type="match status" value="1"/>
</dbReference>
<dbReference type="RefSeq" id="WP_344485720.1">
    <property type="nucleotide sequence ID" value="NZ_BAAAQX010000024.1"/>
</dbReference>
<reference evidence="2 3" key="1">
    <citation type="journal article" date="2019" name="Int. J. Syst. Evol. Microbiol.">
        <title>The Global Catalogue of Microorganisms (GCM) 10K type strain sequencing project: providing services to taxonomists for standard genome sequencing and annotation.</title>
        <authorList>
            <consortium name="The Broad Institute Genomics Platform"/>
            <consortium name="The Broad Institute Genome Sequencing Center for Infectious Disease"/>
            <person name="Wu L."/>
            <person name="Ma J."/>
        </authorList>
    </citation>
    <scope>NUCLEOTIDE SEQUENCE [LARGE SCALE GENOMIC DNA]</scope>
    <source>
        <strain evidence="2 3">JCM 16114</strain>
    </source>
</reference>
<dbReference type="InterPro" id="IPR001387">
    <property type="entry name" value="Cro/C1-type_HTH"/>
</dbReference>
<sequence length="280" mass="30699">MDGNHLGEFLRARRAAVRPEDVGMPSYGARRVAGLRREEVAVLAGVNADYYTRLEQGRERNPSPQVLDALSRALRLDDDARAHLFRLAGTVPGDSSRAHVPGQVSPALRQLMDGYPHIPAYVMNRTMDILATNALADALYAPFDPADNLARMTFLDPAGRAFYTDWDRAAQATVANLRQAAGFDPDDPRLADLVRALTDGSAEFARLWNAHTVRGKTQDAKRFLHPEVGPLTLTYQAFDVRDAPGQQLVIYHAEPGSPSAQALDLLGSLHATRRQGEPRG</sequence>
<keyword evidence="3" id="KW-1185">Reference proteome</keyword>
<evidence type="ECO:0000313" key="3">
    <source>
        <dbReference type="Proteomes" id="UP001499843"/>
    </source>
</evidence>
<dbReference type="Gene3D" id="3.30.450.180">
    <property type="match status" value="1"/>
</dbReference>
<protein>
    <submittedName>
        <fullName evidence="2">Helix-turn-helix transcriptional regulator</fullName>
    </submittedName>
</protein>
<gene>
    <name evidence="2" type="ORF">GCM10009850_074840</name>
</gene>
<dbReference type="PROSITE" id="PS50943">
    <property type="entry name" value="HTH_CROC1"/>
    <property type="match status" value="1"/>
</dbReference>
<dbReference type="Proteomes" id="UP001499843">
    <property type="component" value="Unassembled WGS sequence"/>
</dbReference>